<dbReference type="InterPro" id="IPR029044">
    <property type="entry name" value="Nucleotide-diphossugar_trans"/>
</dbReference>
<dbReference type="CDD" id="cd04184">
    <property type="entry name" value="GT2_RfbC_Mx_like"/>
    <property type="match status" value="1"/>
</dbReference>
<organism evidence="2 3">
    <name type="scientific">Cupriavidus oxalaticus</name>
    <dbReference type="NCBI Taxonomy" id="96344"/>
    <lineage>
        <taxon>Bacteria</taxon>
        <taxon>Pseudomonadati</taxon>
        <taxon>Pseudomonadota</taxon>
        <taxon>Betaproteobacteria</taxon>
        <taxon>Burkholderiales</taxon>
        <taxon>Burkholderiaceae</taxon>
        <taxon>Cupriavidus</taxon>
    </lineage>
</organism>
<dbReference type="PANTHER" id="PTHR43179">
    <property type="entry name" value="RHAMNOSYLTRANSFERASE WBBL"/>
    <property type="match status" value="1"/>
</dbReference>
<dbReference type="EMBL" id="CP038634">
    <property type="protein sequence ID" value="QBY51570.1"/>
    <property type="molecule type" value="Genomic_DNA"/>
</dbReference>
<evidence type="ECO:0000313" key="3">
    <source>
        <dbReference type="Proteomes" id="UP000295294"/>
    </source>
</evidence>
<keyword evidence="2" id="KW-0808">Transferase</keyword>
<sequence length="765" mass="86499">MIRQLRKAFFSRAKRSRWWQRLRREFGIRDLHPAAGIDTLPVSGEYRSTGQDPQFRLKGFLPAGWYMVEVNMTLALGQADARFYLDTGDGESEEMSFALPVRSGKLAKRVLCVPAEAKMRFDPLASVGSFTIGHFRVVRVLEAFARPRVLRKLRNIHPRYRQSDTGERYRLSHYWSDYNALFEGSQQDSEGYARWIEKAERTLLPDGASHERISACWKSRPTFSILLPTFNTRESQLRDCLDSILAQTYPHWDLCVADDASTEPHVAKILAEYAQRDARIRVIVREHNGHICAASNTALSMAGQDFVVLLDHDDTLAANALFAVAQHLQSRPTAQILYSDEDKIDDDGHRFAPFFKPDWSPDLLYAQNYVCHLGIYRRELVTAVGGFRPGFEGSQDYDLLLRCVARVTDSRDIVHIPMVLYHWRASEGSTALGHDRKDYAAEAARRALQEHMDRHHPGVVMEVTRPGIYRPRWPVPAPPPLVSLIVPTRDGYDILRTCIESILQKTSYPNYEILIVDNQSTCPQTLAYMAEICADASRSGRVRLLQFDFPFNYSAINNFAAKEARGSILGLINNDVEVINADWLTEMVSHAVRPDIGCVGAKLYYPDRTIQHAGVVLGIGGVAGHSHKYLPGHADGYFGRLLAIHNVSAVTGAALLVRRAVFDLVGGLDQETLKVAFNDVDFCIKVRDAGFRNLWTPFAELFHHESKSRGTDETEDKRKRFALECEVMQERWGSALSRDPFYNPNLTLVREDYSLASHQSLVGGD</sequence>
<evidence type="ECO:0000259" key="1">
    <source>
        <dbReference type="Pfam" id="PF00535"/>
    </source>
</evidence>
<dbReference type="InterPro" id="IPR001173">
    <property type="entry name" value="Glyco_trans_2-like"/>
</dbReference>
<dbReference type="OrthoDB" id="8969818at2"/>
<dbReference type="Gene3D" id="3.90.550.10">
    <property type="entry name" value="Spore Coat Polysaccharide Biosynthesis Protein SpsA, Chain A"/>
    <property type="match status" value="2"/>
</dbReference>
<dbReference type="KEGG" id="cox:E0W60_00045"/>
<dbReference type="Pfam" id="PF00535">
    <property type="entry name" value="Glycos_transf_2"/>
    <property type="match status" value="2"/>
</dbReference>
<feature type="domain" description="Glycosyltransferase 2-like" evidence="1">
    <location>
        <begin position="483"/>
        <end position="609"/>
    </location>
</feature>
<dbReference type="GO" id="GO:0016757">
    <property type="term" value="F:glycosyltransferase activity"/>
    <property type="evidence" value="ECO:0007669"/>
    <property type="project" value="UniProtKB-KW"/>
</dbReference>
<dbReference type="AlphaFoldDB" id="A0A4P7L7K2"/>
<proteinExistence type="predicted"/>
<dbReference type="Proteomes" id="UP000295294">
    <property type="component" value="Chromosome 1"/>
</dbReference>
<reference evidence="2 3" key="1">
    <citation type="submission" date="2019-03" db="EMBL/GenBank/DDBJ databases">
        <title>Efficiently degradation of phenoxyalkanoic acid herbicides by Cupriavidus oxalaticus strain X32.</title>
        <authorList>
            <person name="Sheng X."/>
        </authorList>
    </citation>
    <scope>NUCLEOTIDE SEQUENCE [LARGE SCALE GENOMIC DNA]</scope>
    <source>
        <strain evidence="2 3">X32</strain>
    </source>
</reference>
<dbReference type="CDD" id="cd04186">
    <property type="entry name" value="GT_2_like_c"/>
    <property type="match status" value="1"/>
</dbReference>
<dbReference type="SUPFAM" id="SSF53448">
    <property type="entry name" value="Nucleotide-diphospho-sugar transferases"/>
    <property type="match status" value="2"/>
</dbReference>
<gene>
    <name evidence="2" type="ORF">E0W60_00045</name>
</gene>
<protein>
    <submittedName>
        <fullName evidence="2">Glycosyltransferase family 2 protein</fullName>
    </submittedName>
</protein>
<dbReference type="PANTHER" id="PTHR43179:SF7">
    <property type="entry name" value="RHAMNOSYLTRANSFERASE WBBL"/>
    <property type="match status" value="1"/>
</dbReference>
<name>A0A4P7L7K2_9BURK</name>
<accession>A0A4P7L7K2</accession>
<evidence type="ECO:0000313" key="2">
    <source>
        <dbReference type="EMBL" id="QBY51570.1"/>
    </source>
</evidence>
<feature type="domain" description="Glycosyltransferase 2-like" evidence="1">
    <location>
        <begin position="224"/>
        <end position="381"/>
    </location>
</feature>